<dbReference type="EMBL" id="ML977325">
    <property type="protein sequence ID" value="KAF2114447.1"/>
    <property type="molecule type" value="Genomic_DNA"/>
</dbReference>
<feature type="compositionally biased region" description="Basic residues" evidence="8">
    <location>
        <begin position="546"/>
        <end position="556"/>
    </location>
</feature>
<gene>
    <name evidence="11" type="ORF">BDV96DRAFT_613150</name>
</gene>
<accession>A0A6A5Z6M8</accession>
<reference evidence="11" key="1">
    <citation type="journal article" date="2020" name="Stud. Mycol.">
        <title>101 Dothideomycetes genomes: a test case for predicting lifestyles and emergence of pathogens.</title>
        <authorList>
            <person name="Haridas S."/>
            <person name="Albert R."/>
            <person name="Binder M."/>
            <person name="Bloem J."/>
            <person name="Labutti K."/>
            <person name="Salamov A."/>
            <person name="Andreopoulos B."/>
            <person name="Baker S."/>
            <person name="Barry K."/>
            <person name="Bills G."/>
            <person name="Bluhm B."/>
            <person name="Cannon C."/>
            <person name="Castanera R."/>
            <person name="Culley D."/>
            <person name="Daum C."/>
            <person name="Ezra D."/>
            <person name="Gonzalez J."/>
            <person name="Henrissat B."/>
            <person name="Kuo A."/>
            <person name="Liang C."/>
            <person name="Lipzen A."/>
            <person name="Lutzoni F."/>
            <person name="Magnuson J."/>
            <person name="Mondo S."/>
            <person name="Nolan M."/>
            <person name="Ohm R."/>
            <person name="Pangilinan J."/>
            <person name="Park H.-J."/>
            <person name="Ramirez L."/>
            <person name="Alfaro M."/>
            <person name="Sun H."/>
            <person name="Tritt A."/>
            <person name="Yoshinaga Y."/>
            <person name="Zwiers L.-H."/>
            <person name="Turgeon B."/>
            <person name="Goodwin S."/>
            <person name="Spatafora J."/>
            <person name="Crous P."/>
            <person name="Grigoriev I."/>
        </authorList>
    </citation>
    <scope>NUCLEOTIDE SEQUENCE</scope>
    <source>
        <strain evidence="11">CBS 627.86</strain>
    </source>
</reference>
<dbReference type="SUPFAM" id="SSF56712">
    <property type="entry name" value="Prokaryotic type I DNA topoisomerase"/>
    <property type="match status" value="1"/>
</dbReference>
<evidence type="ECO:0000256" key="4">
    <source>
        <dbReference type="ARBA" id="ARBA00023029"/>
    </source>
</evidence>
<evidence type="ECO:0000313" key="11">
    <source>
        <dbReference type="EMBL" id="KAF2114447.1"/>
    </source>
</evidence>
<dbReference type="SMART" id="SM00437">
    <property type="entry name" value="TOP1Ac"/>
    <property type="match status" value="1"/>
</dbReference>
<keyword evidence="4 7" id="KW-0799">Topoisomerase</keyword>
<dbReference type="GO" id="GO:0003917">
    <property type="term" value="F:DNA topoisomerase type I (single strand cut, ATP-independent) activity"/>
    <property type="evidence" value="ECO:0007669"/>
    <property type="project" value="UniProtKB-EC"/>
</dbReference>
<dbReference type="PRINTS" id="PR00417">
    <property type="entry name" value="PRTPISMRASEI"/>
</dbReference>
<evidence type="ECO:0000259" key="10">
    <source>
        <dbReference type="PROSITE" id="PS52039"/>
    </source>
</evidence>
<dbReference type="InterPro" id="IPR013826">
    <property type="entry name" value="Topo_IA_cen_sub3"/>
</dbReference>
<comment type="catalytic activity">
    <reaction evidence="1 7">
        <text>ATP-independent breakage of single-stranded DNA, followed by passage and rejoining.</text>
        <dbReference type="EC" id="5.6.2.1"/>
    </reaction>
</comment>
<dbReference type="GO" id="GO:0006265">
    <property type="term" value="P:DNA topological change"/>
    <property type="evidence" value="ECO:0007669"/>
    <property type="project" value="InterPro"/>
</dbReference>
<dbReference type="Pfam" id="PF01751">
    <property type="entry name" value="Toprim"/>
    <property type="match status" value="1"/>
</dbReference>
<evidence type="ECO:0000256" key="2">
    <source>
        <dbReference type="ARBA" id="ARBA00009446"/>
    </source>
</evidence>
<feature type="domain" description="Toprim" evidence="9">
    <location>
        <begin position="3"/>
        <end position="148"/>
    </location>
</feature>
<dbReference type="InterPro" id="IPR013824">
    <property type="entry name" value="Topo_IA_cen_sub1"/>
</dbReference>
<evidence type="ECO:0000256" key="8">
    <source>
        <dbReference type="SAM" id="MobiDB-lite"/>
    </source>
</evidence>
<proteinExistence type="inferred from homology"/>
<dbReference type="GO" id="GO:0003677">
    <property type="term" value="F:DNA binding"/>
    <property type="evidence" value="ECO:0007669"/>
    <property type="project" value="UniProtKB-KW"/>
</dbReference>
<dbReference type="Gene3D" id="1.10.290.10">
    <property type="entry name" value="Topoisomerase I, domain 4"/>
    <property type="match status" value="1"/>
</dbReference>
<dbReference type="AlphaFoldDB" id="A0A6A5Z6M8"/>
<dbReference type="InterPro" id="IPR003602">
    <property type="entry name" value="Topo_IA_DNA-bd_dom"/>
</dbReference>
<dbReference type="InterPro" id="IPR006171">
    <property type="entry name" value="TOPRIM_dom"/>
</dbReference>
<dbReference type="EC" id="5.6.2.1" evidence="3 7"/>
<organism evidence="11 12">
    <name type="scientific">Lophiotrema nucula</name>
    <dbReference type="NCBI Taxonomy" id="690887"/>
    <lineage>
        <taxon>Eukaryota</taxon>
        <taxon>Fungi</taxon>
        <taxon>Dikarya</taxon>
        <taxon>Ascomycota</taxon>
        <taxon>Pezizomycotina</taxon>
        <taxon>Dothideomycetes</taxon>
        <taxon>Pleosporomycetidae</taxon>
        <taxon>Pleosporales</taxon>
        <taxon>Lophiotremataceae</taxon>
        <taxon>Lophiotrema</taxon>
    </lineage>
</organism>
<dbReference type="GO" id="GO:0005634">
    <property type="term" value="C:nucleus"/>
    <property type="evidence" value="ECO:0007669"/>
    <property type="project" value="TreeGrafter"/>
</dbReference>
<dbReference type="SMART" id="SM00493">
    <property type="entry name" value="TOPRIM"/>
    <property type="match status" value="1"/>
</dbReference>
<evidence type="ECO:0000256" key="7">
    <source>
        <dbReference type="RuleBase" id="RU362092"/>
    </source>
</evidence>
<comment type="function">
    <text evidence="7">Introduces a single-strand break via transesterification at a target site in duplex DNA. Releases the supercoiling and torsional tension of DNA introduced during the DNA replication and transcription by transiently cleaving and rejoining one strand of the DNA duplex. The scissile phosphodiester is attacked by the catalytic tyrosine of the enzyme, resulting in the formation of a DNA-(5'-phosphotyrosyl)-enzyme intermediate and the expulsion of a 3'-OH DNA strand.</text>
</comment>
<feature type="compositionally biased region" description="Gly residues" evidence="8">
    <location>
        <begin position="557"/>
        <end position="577"/>
    </location>
</feature>
<feature type="domain" description="Topo IA-type catalytic" evidence="10">
    <location>
        <begin position="166"/>
        <end position="640"/>
    </location>
</feature>
<keyword evidence="12" id="KW-1185">Reference proteome</keyword>
<dbReference type="Pfam" id="PF01131">
    <property type="entry name" value="Topoisom_bac"/>
    <property type="match status" value="1"/>
</dbReference>
<evidence type="ECO:0000256" key="5">
    <source>
        <dbReference type="ARBA" id="ARBA00023125"/>
    </source>
</evidence>
<name>A0A6A5Z6M8_9PLEO</name>
<feature type="compositionally biased region" description="Gly residues" evidence="8">
    <location>
        <begin position="529"/>
        <end position="545"/>
    </location>
</feature>
<dbReference type="FunFam" id="1.10.290.10:FF:000001">
    <property type="entry name" value="DNA topoisomerase"/>
    <property type="match status" value="1"/>
</dbReference>
<dbReference type="GO" id="GO:0031422">
    <property type="term" value="C:RecQ family helicase-topoisomerase III complex"/>
    <property type="evidence" value="ECO:0007669"/>
    <property type="project" value="TreeGrafter"/>
</dbReference>
<dbReference type="CDD" id="cd00186">
    <property type="entry name" value="TOP1Ac"/>
    <property type="match status" value="1"/>
</dbReference>
<dbReference type="Gene3D" id="2.70.20.10">
    <property type="entry name" value="Topoisomerase I, domain 3"/>
    <property type="match status" value="1"/>
</dbReference>
<dbReference type="GO" id="GO:0006310">
    <property type="term" value="P:DNA recombination"/>
    <property type="evidence" value="ECO:0007669"/>
    <property type="project" value="TreeGrafter"/>
</dbReference>
<dbReference type="Gene3D" id="1.10.460.10">
    <property type="entry name" value="Topoisomerase I, domain 2"/>
    <property type="match status" value="1"/>
</dbReference>
<dbReference type="SMART" id="SM00436">
    <property type="entry name" value="TOP1Bc"/>
    <property type="match status" value="1"/>
</dbReference>
<dbReference type="FunFam" id="3.40.50.140:FF:000005">
    <property type="entry name" value="DNA topoisomerase"/>
    <property type="match status" value="1"/>
</dbReference>
<evidence type="ECO:0000256" key="6">
    <source>
        <dbReference type="ARBA" id="ARBA00023235"/>
    </source>
</evidence>
<dbReference type="InterPro" id="IPR003601">
    <property type="entry name" value="Topo_IA_2"/>
</dbReference>
<dbReference type="GO" id="GO:0006281">
    <property type="term" value="P:DNA repair"/>
    <property type="evidence" value="ECO:0007669"/>
    <property type="project" value="TreeGrafter"/>
</dbReference>
<dbReference type="Gene3D" id="3.40.50.140">
    <property type="match status" value="1"/>
</dbReference>
<feature type="region of interest" description="Disordered" evidence="8">
    <location>
        <begin position="529"/>
        <end position="577"/>
    </location>
</feature>
<dbReference type="InterPro" id="IPR034144">
    <property type="entry name" value="TOPRIM_TopoIII"/>
</dbReference>
<dbReference type="InterPro" id="IPR023406">
    <property type="entry name" value="Topo_IA_AS"/>
</dbReference>
<dbReference type="Proteomes" id="UP000799770">
    <property type="component" value="Unassembled WGS sequence"/>
</dbReference>
<sequence length="664" mass="74393">MVRILCVAEKPSIAKAVANHLSGGARAENVQGIQWVKNYKFNYNFRTWGQSDVTFTCVAGHIQSQDFTDRFRKWMGCQPAELFEAPIQSFVADDKKAVAKNIERQAQYANILFIWTDCDREGEHIGTEIREIALKVKPNMQVFRARFSNIERAHIINAAQHPIPLDERQANAVAARIELDLRLGAAFTRMQTLALQNMIPAQQEQRKIISYGSCQFPTLGFVVDRYLRVRNFVPETFWYIKVVHKKEGIDVKFSWKRGHLFDRMAVTIIYERCLIAKTAKVTKMQKKPTKKWKPLPLTTVELQKNGSRFLRITSQDVMTAAESLYTKGWISYPRTETDQFDRGMDLRRIIEKQQQDGHWGQFAQGLMNGGFNQPRNGRNNDKAHPPIHPVNYVVPTTLNDNERKVYEFVVRRFLACCSEDAVGEATDIDIDYGGEAFHAHGLKVLARNYLDVYPYDKWESSQQLPTYTVGETFEPTEATMHDGQTTAPGYLTEPELIALMDANGIGTDATMAEHIAKIKEREYVIGRPKGGGAALDGGNGGGRGGRGGRGRGRGRGGARGGRGGAAAPNGGGGGGGVQEFIPTTLGVALIEGYDNVGFETSLSKPFLRKEMEVQMKAICEGRSTRNDVVHQNLEQYRAVFNRTLQQINVLKAAIRKYVVEANHG</sequence>
<evidence type="ECO:0000259" key="9">
    <source>
        <dbReference type="PROSITE" id="PS50880"/>
    </source>
</evidence>
<dbReference type="InterPro" id="IPR023405">
    <property type="entry name" value="Topo_IA_core_domain"/>
</dbReference>
<dbReference type="PANTHER" id="PTHR11390:SF21">
    <property type="entry name" value="DNA TOPOISOMERASE 3-ALPHA"/>
    <property type="match status" value="1"/>
</dbReference>
<keyword evidence="5 7" id="KW-0238">DNA-binding</keyword>
<keyword evidence="6 7" id="KW-0413">Isomerase</keyword>
<evidence type="ECO:0000256" key="3">
    <source>
        <dbReference type="ARBA" id="ARBA00012891"/>
    </source>
</evidence>
<dbReference type="PROSITE" id="PS50880">
    <property type="entry name" value="TOPRIM"/>
    <property type="match status" value="1"/>
</dbReference>
<dbReference type="InterPro" id="IPR013825">
    <property type="entry name" value="Topo_IA_cen_sub2"/>
</dbReference>
<dbReference type="OrthoDB" id="430051at2759"/>
<comment type="similarity">
    <text evidence="2 7">Belongs to the type IA topoisomerase family.</text>
</comment>
<dbReference type="InterPro" id="IPR000380">
    <property type="entry name" value="Topo_IA"/>
</dbReference>
<dbReference type="PROSITE" id="PS52039">
    <property type="entry name" value="TOPO_IA_2"/>
    <property type="match status" value="1"/>
</dbReference>
<dbReference type="PANTHER" id="PTHR11390">
    <property type="entry name" value="PROKARYOTIC DNA TOPOISOMERASE"/>
    <property type="match status" value="1"/>
</dbReference>
<dbReference type="CDD" id="cd03362">
    <property type="entry name" value="TOPRIM_TopoIA_TopoIII"/>
    <property type="match status" value="1"/>
</dbReference>
<evidence type="ECO:0000256" key="1">
    <source>
        <dbReference type="ARBA" id="ARBA00000213"/>
    </source>
</evidence>
<dbReference type="InterPro" id="IPR013497">
    <property type="entry name" value="Topo_IA_cen"/>
</dbReference>
<evidence type="ECO:0000313" key="12">
    <source>
        <dbReference type="Proteomes" id="UP000799770"/>
    </source>
</evidence>
<protein>
    <recommendedName>
        <fullName evidence="3 7">DNA topoisomerase</fullName>
        <ecNumber evidence="3 7">5.6.2.1</ecNumber>
    </recommendedName>
</protein>
<dbReference type="PROSITE" id="PS00396">
    <property type="entry name" value="TOPO_IA_1"/>
    <property type="match status" value="1"/>
</dbReference>